<keyword evidence="1" id="KW-0812">Transmembrane</keyword>
<keyword evidence="4" id="KW-1185">Reference proteome</keyword>
<evidence type="ECO:0000313" key="4">
    <source>
        <dbReference type="Proteomes" id="UP000053573"/>
    </source>
</evidence>
<keyword evidence="1" id="KW-0472">Membrane</keyword>
<protein>
    <submittedName>
        <fullName evidence="3">Uncharacterized protein</fullName>
    </submittedName>
</protein>
<accession>A0A0H1B6H4</accession>
<dbReference type="Proteomes" id="UP000053573">
    <property type="component" value="Unassembled WGS sequence"/>
</dbReference>
<name>A0A0H1B6H4_9EURO</name>
<dbReference type="AlphaFoldDB" id="A0A0H1B6H4"/>
<organism evidence="3 4">
    <name type="scientific">Blastomyces silverae</name>
    <dbReference type="NCBI Taxonomy" id="2060906"/>
    <lineage>
        <taxon>Eukaryota</taxon>
        <taxon>Fungi</taxon>
        <taxon>Dikarya</taxon>
        <taxon>Ascomycota</taxon>
        <taxon>Pezizomycotina</taxon>
        <taxon>Eurotiomycetes</taxon>
        <taxon>Eurotiomycetidae</taxon>
        <taxon>Onygenales</taxon>
        <taxon>Ajellomycetaceae</taxon>
        <taxon>Blastomyces</taxon>
    </lineage>
</organism>
<evidence type="ECO:0000256" key="2">
    <source>
        <dbReference type="SAM" id="SignalP"/>
    </source>
</evidence>
<reference evidence="4" key="1">
    <citation type="journal article" date="2015" name="PLoS Genet.">
        <title>The dynamic genome and transcriptome of the human fungal pathogen Blastomyces and close relative Emmonsia.</title>
        <authorList>
            <person name="Munoz J.F."/>
            <person name="Gauthier G.M."/>
            <person name="Desjardins C.A."/>
            <person name="Gallo J.E."/>
            <person name="Holder J."/>
            <person name="Sullivan T.D."/>
            <person name="Marty A.J."/>
            <person name="Carmen J.C."/>
            <person name="Chen Z."/>
            <person name="Ding L."/>
            <person name="Gujja S."/>
            <person name="Magrini V."/>
            <person name="Misas E."/>
            <person name="Mitreva M."/>
            <person name="Priest M."/>
            <person name="Saif S."/>
            <person name="Whiston E.A."/>
            <person name="Young S."/>
            <person name="Zeng Q."/>
            <person name="Goldman W.E."/>
            <person name="Mardis E.R."/>
            <person name="Taylor J.W."/>
            <person name="McEwen J.G."/>
            <person name="Clay O.K."/>
            <person name="Klein B.S."/>
            <person name="Cuomo C.A."/>
        </authorList>
    </citation>
    <scope>NUCLEOTIDE SEQUENCE [LARGE SCALE GENOMIC DNA]</scope>
    <source>
        <strain evidence="4">UAMH 139</strain>
    </source>
</reference>
<feature type="chain" id="PRO_5005199484" evidence="2">
    <location>
        <begin position="20"/>
        <end position="98"/>
    </location>
</feature>
<keyword evidence="2" id="KW-0732">Signal</keyword>
<comment type="caution">
    <text evidence="3">The sequence shown here is derived from an EMBL/GenBank/DDBJ whole genome shotgun (WGS) entry which is preliminary data.</text>
</comment>
<keyword evidence="1" id="KW-1133">Transmembrane helix</keyword>
<feature type="non-terminal residue" evidence="3">
    <location>
        <position position="1"/>
    </location>
</feature>
<evidence type="ECO:0000256" key="1">
    <source>
        <dbReference type="SAM" id="Phobius"/>
    </source>
</evidence>
<proteinExistence type="predicted"/>
<feature type="transmembrane region" description="Helical" evidence="1">
    <location>
        <begin position="12"/>
        <end position="33"/>
    </location>
</feature>
<sequence>WPPPRNCPALVAVLRLLQAALFACLIGPVILACQDILSTFVVKVTGSSDQRASVPFRFPDWSGPYESDPHRNLLSPTALRAGPRPTYYAVMSHNLFPT</sequence>
<feature type="non-terminal residue" evidence="3">
    <location>
        <position position="98"/>
    </location>
</feature>
<dbReference type="EMBL" id="LDEV01002937">
    <property type="protein sequence ID" value="KLJ06985.1"/>
    <property type="molecule type" value="Genomic_DNA"/>
</dbReference>
<gene>
    <name evidence="3" type="ORF">EMPG_17527</name>
</gene>
<feature type="signal peptide" evidence="2">
    <location>
        <begin position="1"/>
        <end position="19"/>
    </location>
</feature>
<evidence type="ECO:0000313" key="3">
    <source>
        <dbReference type="EMBL" id="KLJ06985.1"/>
    </source>
</evidence>